<feature type="transmembrane region" description="Helical" evidence="1">
    <location>
        <begin position="293"/>
        <end position="317"/>
    </location>
</feature>
<sequence length="458" mass="52379">MGSPLQWFVFKIPYQLYDSILPFPFKWNSTTMRLLPNISMCGANKKLTAWLWSGPLLFGLNLALYIIHVHILSNLEPERRFGLAYYVRLLLAILNLFTFGTIIQFAMYYTKNMEDMAALFTGTSSAFEGAVDKLGAWYLITTKPFYKDFLGVALAGATFILGFLAVSIPVIGVLFEFDALAPFFPTNFSNINNTFDAVSMLLRILVRLLFYFFPIALKARWFNFVLAHLAIVLETGNRLLILLRNYLFFPPPPYRDPLRRKQSGWEGLLIGAVLIHRQVFLHTQFWSHNIGHLIFMIYSLGIMIWCVSNFTVISLGYQFGFELNAMFISLSLLCMIMFVILVSFVSNMAINSKKWTTDIARMLCVFKSRADVPAADGNYTIGQRINIYNIFNYAASPKPFPLIVSAINVNQVAKNAMAKYYQFVGGVLQLKLHHLEIILYFTELLTTSIFTDLNLRLR</sequence>
<keyword evidence="1" id="KW-1133">Transmembrane helix</keyword>
<feature type="transmembrane region" description="Helical" evidence="1">
    <location>
        <begin position="49"/>
        <end position="71"/>
    </location>
</feature>
<protein>
    <recommendedName>
        <fullName evidence="4">Gustatory receptor</fullName>
    </recommendedName>
</protein>
<organism evidence="2 3">
    <name type="scientific">Orchesella dallaii</name>
    <dbReference type="NCBI Taxonomy" id="48710"/>
    <lineage>
        <taxon>Eukaryota</taxon>
        <taxon>Metazoa</taxon>
        <taxon>Ecdysozoa</taxon>
        <taxon>Arthropoda</taxon>
        <taxon>Hexapoda</taxon>
        <taxon>Collembola</taxon>
        <taxon>Entomobryomorpha</taxon>
        <taxon>Entomobryoidea</taxon>
        <taxon>Orchesellidae</taxon>
        <taxon>Orchesellinae</taxon>
        <taxon>Orchesella</taxon>
    </lineage>
</organism>
<feature type="transmembrane region" description="Helical" evidence="1">
    <location>
        <begin position="263"/>
        <end position="281"/>
    </location>
</feature>
<evidence type="ECO:0000256" key="1">
    <source>
        <dbReference type="SAM" id="Phobius"/>
    </source>
</evidence>
<proteinExistence type="predicted"/>
<dbReference type="Proteomes" id="UP001642540">
    <property type="component" value="Unassembled WGS sequence"/>
</dbReference>
<feature type="transmembrane region" description="Helical" evidence="1">
    <location>
        <begin position="195"/>
        <end position="214"/>
    </location>
</feature>
<name>A0ABP1QCK2_9HEXA</name>
<feature type="transmembrane region" description="Helical" evidence="1">
    <location>
        <begin position="83"/>
        <end position="109"/>
    </location>
</feature>
<keyword evidence="1" id="KW-0472">Membrane</keyword>
<keyword evidence="3" id="KW-1185">Reference proteome</keyword>
<comment type="caution">
    <text evidence="2">The sequence shown here is derived from an EMBL/GenBank/DDBJ whole genome shotgun (WGS) entry which is preliminary data.</text>
</comment>
<keyword evidence="1" id="KW-0812">Transmembrane</keyword>
<evidence type="ECO:0008006" key="4">
    <source>
        <dbReference type="Google" id="ProtNLM"/>
    </source>
</evidence>
<feature type="transmembrane region" description="Helical" evidence="1">
    <location>
        <begin position="323"/>
        <end position="345"/>
    </location>
</feature>
<accession>A0ABP1QCK2</accession>
<feature type="transmembrane region" description="Helical" evidence="1">
    <location>
        <begin position="149"/>
        <end position="175"/>
    </location>
</feature>
<gene>
    <name evidence="2" type="ORF">ODALV1_LOCUS9781</name>
</gene>
<feature type="transmembrane region" description="Helical" evidence="1">
    <location>
        <begin position="221"/>
        <end position="243"/>
    </location>
</feature>
<reference evidence="2 3" key="1">
    <citation type="submission" date="2024-08" db="EMBL/GenBank/DDBJ databases">
        <authorList>
            <person name="Cucini C."/>
            <person name="Frati F."/>
        </authorList>
    </citation>
    <scope>NUCLEOTIDE SEQUENCE [LARGE SCALE GENOMIC DNA]</scope>
</reference>
<dbReference type="EMBL" id="CAXLJM020000030">
    <property type="protein sequence ID" value="CAL8097910.1"/>
    <property type="molecule type" value="Genomic_DNA"/>
</dbReference>
<evidence type="ECO:0000313" key="2">
    <source>
        <dbReference type="EMBL" id="CAL8097910.1"/>
    </source>
</evidence>
<evidence type="ECO:0000313" key="3">
    <source>
        <dbReference type="Proteomes" id="UP001642540"/>
    </source>
</evidence>